<dbReference type="EMBL" id="ML977142">
    <property type="protein sequence ID" value="KAF1990384.1"/>
    <property type="molecule type" value="Genomic_DNA"/>
</dbReference>
<dbReference type="PANTHER" id="PTHR43353">
    <property type="entry name" value="SUCCINATE-SEMIALDEHYDE DEHYDROGENASE, MITOCHONDRIAL"/>
    <property type="match status" value="1"/>
</dbReference>
<protein>
    <submittedName>
        <fullName evidence="4">Aldehyde dehydrogenase</fullName>
    </submittedName>
</protein>
<sequence length="501" mass="52801">MAPPPAADESPANGNGTENDSIPGIKSVPLIIDGKDVVTETTFQVTSPSTQKLLYQSSSCSTAEALSAINAAQAAFPAWAATKQAHRRDILGRAADLMMEREDELMSVMMQETGATEGMAKWNVLCGAELLRDTAGKIAAALTGCIPVCEDEGTSALVVKEPYGVVLGIVPWNAPYILGVRAVAQPIAVGNAVVMKGSELCPRAFWTLGSIFRDAGVPDGIVNIIYHRPQDAAEVTRSIIAHRNVKKLSFTGSTATGSIIAATAGKYLKPCLMECGGKASAIICDDADIEKAAEACTWGSFQNSGQICMSTERILVHASILDSFTTALRTSIDKFFPSAADAPILVTAAGVKKTKTLVSNAIASGASILHGDLDLTESTETRMRPIVVGDVTKDMDLFHQETFGPHVSIIPVNSDDEAVDIANDTEYGLSGAVFTRDLARGLSIAKRVESGAVHVNAMTVHDEAALPHGGAKASGWGRFNGEWGLSEFVRLKVITFQGPAL</sequence>
<dbReference type="InterPro" id="IPR015590">
    <property type="entry name" value="Aldehyde_DH_dom"/>
</dbReference>
<feature type="region of interest" description="Disordered" evidence="2">
    <location>
        <begin position="1"/>
        <end position="25"/>
    </location>
</feature>
<dbReference type="Pfam" id="PF00171">
    <property type="entry name" value="Aldedh"/>
    <property type="match status" value="1"/>
</dbReference>
<feature type="domain" description="Aldehyde dehydrogenase" evidence="3">
    <location>
        <begin position="41"/>
        <end position="494"/>
    </location>
</feature>
<accession>A0A6G1HBE3</accession>
<dbReference type="OrthoDB" id="310895at2759"/>
<reference evidence="4" key="1">
    <citation type="journal article" date="2020" name="Stud. Mycol.">
        <title>101 Dothideomycetes genomes: a test case for predicting lifestyles and emergence of pathogens.</title>
        <authorList>
            <person name="Haridas S."/>
            <person name="Albert R."/>
            <person name="Binder M."/>
            <person name="Bloem J."/>
            <person name="Labutti K."/>
            <person name="Salamov A."/>
            <person name="Andreopoulos B."/>
            <person name="Baker S."/>
            <person name="Barry K."/>
            <person name="Bills G."/>
            <person name="Bluhm B."/>
            <person name="Cannon C."/>
            <person name="Castanera R."/>
            <person name="Culley D."/>
            <person name="Daum C."/>
            <person name="Ezra D."/>
            <person name="Gonzalez J."/>
            <person name="Henrissat B."/>
            <person name="Kuo A."/>
            <person name="Liang C."/>
            <person name="Lipzen A."/>
            <person name="Lutzoni F."/>
            <person name="Magnuson J."/>
            <person name="Mondo S."/>
            <person name="Nolan M."/>
            <person name="Ohm R."/>
            <person name="Pangilinan J."/>
            <person name="Park H.-J."/>
            <person name="Ramirez L."/>
            <person name="Alfaro M."/>
            <person name="Sun H."/>
            <person name="Tritt A."/>
            <person name="Yoshinaga Y."/>
            <person name="Zwiers L.-H."/>
            <person name="Turgeon B."/>
            <person name="Goodwin S."/>
            <person name="Spatafora J."/>
            <person name="Crous P."/>
            <person name="Grigoriev I."/>
        </authorList>
    </citation>
    <scope>NUCLEOTIDE SEQUENCE</scope>
    <source>
        <strain evidence="4">CBS 113979</strain>
    </source>
</reference>
<dbReference type="InterPro" id="IPR016162">
    <property type="entry name" value="Ald_DH_N"/>
</dbReference>
<dbReference type="AlphaFoldDB" id="A0A6G1HBE3"/>
<evidence type="ECO:0000313" key="4">
    <source>
        <dbReference type="EMBL" id="KAF1990384.1"/>
    </source>
</evidence>
<dbReference type="CDD" id="cd07105">
    <property type="entry name" value="ALDH_SaliADH"/>
    <property type="match status" value="1"/>
</dbReference>
<evidence type="ECO:0000259" key="3">
    <source>
        <dbReference type="Pfam" id="PF00171"/>
    </source>
</evidence>
<dbReference type="Proteomes" id="UP000800041">
    <property type="component" value="Unassembled WGS sequence"/>
</dbReference>
<organism evidence="4 5">
    <name type="scientific">Aulographum hederae CBS 113979</name>
    <dbReference type="NCBI Taxonomy" id="1176131"/>
    <lineage>
        <taxon>Eukaryota</taxon>
        <taxon>Fungi</taxon>
        <taxon>Dikarya</taxon>
        <taxon>Ascomycota</taxon>
        <taxon>Pezizomycotina</taxon>
        <taxon>Dothideomycetes</taxon>
        <taxon>Pleosporomycetidae</taxon>
        <taxon>Aulographales</taxon>
        <taxon>Aulographaceae</taxon>
    </lineage>
</organism>
<gene>
    <name evidence="4" type="ORF">K402DRAFT_451358</name>
</gene>
<dbReference type="Gene3D" id="3.40.605.10">
    <property type="entry name" value="Aldehyde Dehydrogenase, Chain A, domain 1"/>
    <property type="match status" value="1"/>
</dbReference>
<dbReference type="PANTHER" id="PTHR43353:SF6">
    <property type="entry name" value="CYTOPLASMIC ALDEHYDE DEHYDROGENASE (EUROFUNG)"/>
    <property type="match status" value="1"/>
</dbReference>
<proteinExistence type="predicted"/>
<name>A0A6G1HBE3_9PEZI</name>
<evidence type="ECO:0000313" key="5">
    <source>
        <dbReference type="Proteomes" id="UP000800041"/>
    </source>
</evidence>
<dbReference type="Gene3D" id="3.40.309.10">
    <property type="entry name" value="Aldehyde Dehydrogenase, Chain A, domain 2"/>
    <property type="match status" value="1"/>
</dbReference>
<dbReference type="InterPro" id="IPR050740">
    <property type="entry name" value="Aldehyde_DH_Superfamily"/>
</dbReference>
<dbReference type="InterPro" id="IPR016161">
    <property type="entry name" value="Ald_DH/histidinol_DH"/>
</dbReference>
<evidence type="ECO:0000256" key="1">
    <source>
        <dbReference type="ARBA" id="ARBA00023002"/>
    </source>
</evidence>
<keyword evidence="1" id="KW-0560">Oxidoreductase</keyword>
<evidence type="ECO:0000256" key="2">
    <source>
        <dbReference type="SAM" id="MobiDB-lite"/>
    </source>
</evidence>
<keyword evidence="5" id="KW-1185">Reference proteome</keyword>
<dbReference type="SUPFAM" id="SSF53720">
    <property type="entry name" value="ALDH-like"/>
    <property type="match status" value="1"/>
</dbReference>
<dbReference type="GO" id="GO:0004777">
    <property type="term" value="F:succinate-semialdehyde dehydrogenase (NAD+) activity"/>
    <property type="evidence" value="ECO:0007669"/>
    <property type="project" value="TreeGrafter"/>
</dbReference>
<dbReference type="InterPro" id="IPR016163">
    <property type="entry name" value="Ald_DH_C"/>
</dbReference>
<dbReference type="GO" id="GO:0009450">
    <property type="term" value="P:gamma-aminobutyric acid catabolic process"/>
    <property type="evidence" value="ECO:0007669"/>
    <property type="project" value="TreeGrafter"/>
</dbReference>